<keyword evidence="4 7" id="KW-1133">Transmembrane helix</keyword>
<feature type="region of interest" description="Disordered" evidence="6">
    <location>
        <begin position="1"/>
        <end position="38"/>
    </location>
</feature>
<keyword evidence="3 7" id="KW-0812">Transmembrane</keyword>
<evidence type="ECO:0000313" key="9">
    <source>
        <dbReference type="Proteomes" id="UP000247409"/>
    </source>
</evidence>
<keyword evidence="5 7" id="KW-0472">Membrane</keyword>
<dbReference type="OrthoDB" id="29023at2759"/>
<feature type="transmembrane region" description="Helical" evidence="7">
    <location>
        <begin position="433"/>
        <end position="455"/>
    </location>
</feature>
<evidence type="ECO:0000256" key="1">
    <source>
        <dbReference type="ARBA" id="ARBA00004141"/>
    </source>
</evidence>
<feature type="compositionally biased region" description="Polar residues" evidence="6">
    <location>
        <begin position="1"/>
        <end position="14"/>
    </location>
</feature>
<comment type="caution">
    <text evidence="8">The sequence shown here is derived from an EMBL/GenBank/DDBJ whole genome shotgun (WGS) entry which is preliminary data.</text>
</comment>
<keyword evidence="9" id="KW-1185">Reference proteome</keyword>
<dbReference type="PANTHER" id="PTHR13317">
    <property type="entry name" value="TRANSMEMBRANE ANTERIOR POSTERIOR TRANSFORMATION PROTEIN 1 HOMOLOG"/>
    <property type="match status" value="1"/>
</dbReference>
<dbReference type="AlphaFoldDB" id="A0A2V3J241"/>
<dbReference type="Proteomes" id="UP000247409">
    <property type="component" value="Unassembled WGS sequence"/>
</dbReference>
<dbReference type="PANTHER" id="PTHR13317:SF4">
    <property type="entry name" value="TRANSMEMBRANE ANTERIOR POSTERIOR TRANSFORMATION PROTEIN 1 HOMOLOG"/>
    <property type="match status" value="1"/>
</dbReference>
<sequence>MTSSQESEISTSPGTPERPDSPASPNFKTHNPPNSEPIHRRTQIIRRHSTDSALHSPLPPACSSPSAEHPSYTASPVLFLARNLLGIDNGNTSDGLEDALSVATKRRGVYNLIQVPMRLERLITLGQVICLDEFLTLFTYLPLRVVLSFIRLFNPYSFKKARPTSSSSQYRTCCITWAVDTLHLTLLIITSLSLRFFDISWIYHNIRGQSVIKLYVVFNVIEIFDRLCSSFGVDILDSLGWTTASAVQFYTRQHTDTNSSAIRARALQGLVLVSRVAFDYTFALIYIMIHATLLLTWVVTLNVAINTQNNALLTLLVSNNFVELKGAVFKSFKVQNLFQIACSDAVERFQLCVFLVVMLIVTNADEKLFTTFFVIVVCEVIVDWVKHAFVTKFNRISPNVYRQFVLVICDDIARSKSQSVVRSIGGSGISKRIGFVCLPLAALFTRMSIGPFLGLPKVGMLALWSSLVAIKTAVSISLIGHSWRRTRDSRSSVEDASEGDATWVQKLMQVERYDLISKNA</sequence>
<name>A0A2V3J241_9FLOR</name>
<comment type="similarity">
    <text evidence="2">Belongs to the TAPT1 family.</text>
</comment>
<evidence type="ECO:0000256" key="6">
    <source>
        <dbReference type="SAM" id="MobiDB-lite"/>
    </source>
</evidence>
<evidence type="ECO:0000313" key="8">
    <source>
        <dbReference type="EMBL" id="PXF48413.1"/>
    </source>
</evidence>
<feature type="transmembrane region" description="Helical" evidence="7">
    <location>
        <begin position="461"/>
        <end position="480"/>
    </location>
</feature>
<evidence type="ECO:0000256" key="5">
    <source>
        <dbReference type="ARBA" id="ARBA00023136"/>
    </source>
</evidence>
<feature type="compositionally biased region" description="Polar residues" evidence="6">
    <location>
        <begin position="23"/>
        <end position="33"/>
    </location>
</feature>
<organism evidence="8 9">
    <name type="scientific">Gracilariopsis chorda</name>
    <dbReference type="NCBI Taxonomy" id="448386"/>
    <lineage>
        <taxon>Eukaryota</taxon>
        <taxon>Rhodophyta</taxon>
        <taxon>Florideophyceae</taxon>
        <taxon>Rhodymeniophycidae</taxon>
        <taxon>Gracilariales</taxon>
        <taxon>Gracilariaceae</taxon>
        <taxon>Gracilariopsis</taxon>
    </lineage>
</organism>
<feature type="transmembrane region" description="Helical" evidence="7">
    <location>
        <begin position="280"/>
        <end position="305"/>
    </location>
</feature>
<evidence type="ECO:0000256" key="3">
    <source>
        <dbReference type="ARBA" id="ARBA00022692"/>
    </source>
</evidence>
<reference evidence="8 9" key="1">
    <citation type="journal article" date="2018" name="Mol. Biol. Evol.">
        <title>Analysis of the draft genome of the red seaweed Gracilariopsis chorda provides insights into genome size evolution in Rhodophyta.</title>
        <authorList>
            <person name="Lee J."/>
            <person name="Yang E.C."/>
            <person name="Graf L."/>
            <person name="Yang J.H."/>
            <person name="Qiu H."/>
            <person name="Zel Zion U."/>
            <person name="Chan C.X."/>
            <person name="Stephens T.G."/>
            <person name="Weber A.P.M."/>
            <person name="Boo G.H."/>
            <person name="Boo S.M."/>
            <person name="Kim K.M."/>
            <person name="Shin Y."/>
            <person name="Jung M."/>
            <person name="Lee S.J."/>
            <person name="Yim H.S."/>
            <person name="Lee J.H."/>
            <person name="Bhattacharya D."/>
            <person name="Yoon H.S."/>
        </authorList>
    </citation>
    <scope>NUCLEOTIDE SEQUENCE [LARGE SCALE GENOMIC DNA]</scope>
    <source>
        <strain evidence="8 9">SKKU-2015</strain>
        <tissue evidence="8">Whole body</tissue>
    </source>
</reference>
<protein>
    <submittedName>
        <fullName evidence="8">Protein TAPT1-like</fullName>
    </submittedName>
</protein>
<comment type="subcellular location">
    <subcellularLocation>
        <location evidence="1">Membrane</location>
        <topology evidence="1">Multi-pass membrane protein</topology>
    </subcellularLocation>
</comment>
<dbReference type="Pfam" id="PF05346">
    <property type="entry name" value="DUF747"/>
    <property type="match status" value="1"/>
</dbReference>
<dbReference type="STRING" id="448386.A0A2V3J241"/>
<evidence type="ECO:0000256" key="7">
    <source>
        <dbReference type="SAM" id="Phobius"/>
    </source>
</evidence>
<dbReference type="InterPro" id="IPR008010">
    <property type="entry name" value="Tatp1"/>
</dbReference>
<accession>A0A2V3J241</accession>
<gene>
    <name evidence="8" type="ORF">BWQ96_01873</name>
</gene>
<evidence type="ECO:0000256" key="2">
    <source>
        <dbReference type="ARBA" id="ARBA00008803"/>
    </source>
</evidence>
<proteinExistence type="inferred from homology"/>
<dbReference type="EMBL" id="NBIV01000014">
    <property type="protein sequence ID" value="PXF48413.1"/>
    <property type="molecule type" value="Genomic_DNA"/>
</dbReference>
<dbReference type="GO" id="GO:0005789">
    <property type="term" value="C:endoplasmic reticulum membrane"/>
    <property type="evidence" value="ECO:0007669"/>
    <property type="project" value="TreeGrafter"/>
</dbReference>
<evidence type="ECO:0000256" key="4">
    <source>
        <dbReference type="ARBA" id="ARBA00022989"/>
    </source>
</evidence>